<dbReference type="WBParaSite" id="PgR018_g107_t01">
    <property type="protein sequence ID" value="PgR018_g107_t01"/>
    <property type="gene ID" value="PgR018_g107"/>
</dbReference>
<dbReference type="PROSITE" id="PS00498">
    <property type="entry name" value="TYROSINASE_2"/>
    <property type="match status" value="1"/>
</dbReference>
<dbReference type="SUPFAM" id="SSF48056">
    <property type="entry name" value="Di-copper centre-containing domain"/>
    <property type="match status" value="1"/>
</dbReference>
<dbReference type="InterPro" id="IPR050316">
    <property type="entry name" value="Tyrosinase/Hemocyanin"/>
</dbReference>
<keyword evidence="1" id="KW-0479">Metal-binding</keyword>
<dbReference type="AlphaFoldDB" id="A0A915AYA9"/>
<feature type="region of interest" description="Disordered" evidence="3">
    <location>
        <begin position="279"/>
        <end position="328"/>
    </location>
</feature>
<dbReference type="GO" id="GO:0046872">
    <property type="term" value="F:metal ion binding"/>
    <property type="evidence" value="ECO:0007669"/>
    <property type="project" value="UniProtKB-KW"/>
</dbReference>
<dbReference type="Gene3D" id="1.10.1280.10">
    <property type="entry name" value="Di-copper center containing domain from catechol oxidase"/>
    <property type="match status" value="1"/>
</dbReference>
<keyword evidence="2" id="KW-1015">Disulfide bond</keyword>
<keyword evidence="6" id="KW-1185">Reference proteome</keyword>
<feature type="compositionally biased region" description="Polar residues" evidence="3">
    <location>
        <begin position="253"/>
        <end position="266"/>
    </location>
</feature>
<evidence type="ECO:0000256" key="1">
    <source>
        <dbReference type="ARBA" id="ARBA00022723"/>
    </source>
</evidence>
<protein>
    <submittedName>
        <fullName evidence="7 8">ShKT domain-containing protein</fullName>
    </submittedName>
</protein>
<evidence type="ECO:0000256" key="3">
    <source>
        <dbReference type="SAM" id="MobiDB-lite"/>
    </source>
</evidence>
<dbReference type="Proteomes" id="UP000887569">
    <property type="component" value="Unplaced"/>
</dbReference>
<feature type="region of interest" description="Disordered" evidence="3">
    <location>
        <begin position="453"/>
        <end position="472"/>
    </location>
</feature>
<evidence type="ECO:0000256" key="4">
    <source>
        <dbReference type="SAM" id="SignalP"/>
    </source>
</evidence>
<dbReference type="Pfam" id="PF00264">
    <property type="entry name" value="Tyrosinase"/>
    <property type="match status" value="1"/>
</dbReference>
<feature type="domain" description="ShKT" evidence="5">
    <location>
        <begin position="999"/>
        <end position="1033"/>
    </location>
</feature>
<dbReference type="PRINTS" id="PR00092">
    <property type="entry name" value="TYROSINASE"/>
</dbReference>
<feature type="signal peptide" evidence="4">
    <location>
        <begin position="1"/>
        <end position="25"/>
    </location>
</feature>
<accession>A0A915AYA9</accession>
<feature type="compositionally biased region" description="Low complexity" evidence="3">
    <location>
        <begin position="279"/>
        <end position="302"/>
    </location>
</feature>
<dbReference type="InterPro" id="IPR008922">
    <property type="entry name" value="Di-copper_centre_dom_sf"/>
</dbReference>
<feature type="region of interest" description="Disordered" evidence="3">
    <location>
        <begin position="100"/>
        <end position="129"/>
    </location>
</feature>
<feature type="disulfide bond" evidence="2">
    <location>
        <begin position="999"/>
        <end position="1033"/>
    </location>
</feature>
<feature type="region of interest" description="Disordered" evidence="3">
    <location>
        <begin position="201"/>
        <end position="266"/>
    </location>
</feature>
<reference evidence="7 8" key="1">
    <citation type="submission" date="2022-11" db="UniProtKB">
        <authorList>
            <consortium name="WormBaseParasite"/>
        </authorList>
    </citation>
    <scope>IDENTIFICATION</scope>
</reference>
<name>A0A915AYA9_PARUN</name>
<feature type="region of interest" description="Disordered" evidence="3">
    <location>
        <begin position="483"/>
        <end position="509"/>
    </location>
</feature>
<evidence type="ECO:0000256" key="2">
    <source>
        <dbReference type="PROSITE-ProRule" id="PRU01005"/>
    </source>
</evidence>
<dbReference type="GO" id="GO:0016491">
    <property type="term" value="F:oxidoreductase activity"/>
    <property type="evidence" value="ECO:0007669"/>
    <property type="project" value="InterPro"/>
</dbReference>
<comment type="caution">
    <text evidence="2">Lacks conserved residue(s) required for the propagation of feature annotation.</text>
</comment>
<sequence length="1056" mass="118665">MESSISVIICIFVTILLSSLSLVLANNTVEIPLCKDAPNPTLKIVCSQLHRWDSAVRGHSSFQATWSSWSSSTTWSDSRSRWSQTSSSWTVWSAWSTYSDSEQHGQPHSRHRLEEPLQPSTRTGQLGTPSISIVSQPTSHDRMQHSNHQANAPVEIEYTITSRVVPDGDGNTGQTEINTQDMQPQMSGNTVYEQKNGDEFTQTSDIAPQPASGNAWNDGDDQIENDDNDSTWTSQHGEVVGGQQRDTFPPRRSFSSNTWPQKSHQVQKLQQFVAPDRTTTTISRTSTFSSSHTQQQQQHTSFKSVTHTGPAGRSRNSFVPQVQGPPRKFEKDLFSMNQDTVGPPGFQPASDRQRNLQRVLPPQVAGPPGLKPGEVAQARPGEFGSGRQLVSIGGQQANFGAQQVFPQTSPQLNTGVDRRWESQRRGNMGSGGFQQSTSQRRQFVNDIDQQNIRVQPGQPPQSSLSQQRFGGQQIDGARSLAPQFTSSRRQQTFTSNAAGARGNQTTSSKMWQNQRSLPSVQPILPPPPRDAQFLQKPESFGRTQQSINNRILHKGNFFQKNASNPYECMDILCLCLFLRGRRIGSDCWLPSGERLGLALRKEYRQLTQRERNNLHAALNVLKQSGEYDRIAEWHSSPENSGGAHSGPAFLPWHREYIKRLEIALRLVDHSVALPYWDSTLDGRIPETAATSLFSAELMGETDNYGNVVTGFAALWNPPDGHAHLKRRPGFQGRPFSEADIAAVMQRNDITNILAYTAPRLGCEHQTDWTCLEYSHGNVLIWVGGEMFQQTTSANDPLFFLHHAFVDRIWEDWRQVKQSPMARSLAYPPDLPQCCSEDHFARSPMRPFSPLRNIDGVSDRYTLHLYKYAPRPSCSRGHDQQCSSDFLFCDLSHGPPQCAAKIRRGGPCWGFVNGERPCLYGECRENICITLGQETVNFKSKRDTSDDIESKEEKSCFNSHECCAVWAENAQCDTNEAVMSEWCKASCAKCHATYDLYNECSDRHRMCEFWANEGECDKNSLWMFENCRSSCVQCHHKRNEICPLSPIVKNETQNDIL</sequence>
<feature type="chain" id="PRO_5041189892" evidence="4">
    <location>
        <begin position="26"/>
        <end position="1056"/>
    </location>
</feature>
<dbReference type="SMART" id="SM00254">
    <property type="entry name" value="ShKT"/>
    <property type="match status" value="2"/>
</dbReference>
<feature type="disulfide bond" evidence="2">
    <location>
        <begin position="955"/>
        <end position="989"/>
    </location>
</feature>
<dbReference type="WBParaSite" id="PgR018_g107_t02">
    <property type="protein sequence ID" value="PgR018_g107_t02"/>
    <property type="gene ID" value="PgR018_g107"/>
</dbReference>
<evidence type="ECO:0000313" key="7">
    <source>
        <dbReference type="WBParaSite" id="PgR018_g107_t01"/>
    </source>
</evidence>
<dbReference type="InterPro" id="IPR003582">
    <property type="entry name" value="ShKT_dom"/>
</dbReference>
<feature type="domain" description="ShKT" evidence="5">
    <location>
        <begin position="955"/>
        <end position="989"/>
    </location>
</feature>
<organism evidence="6 8">
    <name type="scientific">Parascaris univalens</name>
    <name type="common">Nematode worm</name>
    <dbReference type="NCBI Taxonomy" id="6257"/>
    <lineage>
        <taxon>Eukaryota</taxon>
        <taxon>Metazoa</taxon>
        <taxon>Ecdysozoa</taxon>
        <taxon>Nematoda</taxon>
        <taxon>Chromadorea</taxon>
        <taxon>Rhabditida</taxon>
        <taxon>Spirurina</taxon>
        <taxon>Ascaridomorpha</taxon>
        <taxon>Ascaridoidea</taxon>
        <taxon>Ascarididae</taxon>
        <taxon>Parascaris</taxon>
    </lineage>
</organism>
<feature type="compositionally biased region" description="Polar residues" evidence="3">
    <location>
        <begin position="118"/>
        <end position="129"/>
    </location>
</feature>
<feature type="compositionally biased region" description="Acidic residues" evidence="3">
    <location>
        <begin position="218"/>
        <end position="229"/>
    </location>
</feature>
<dbReference type="PANTHER" id="PTHR11474">
    <property type="entry name" value="TYROSINASE FAMILY MEMBER"/>
    <property type="match status" value="1"/>
</dbReference>
<dbReference type="PROSITE" id="PS51670">
    <property type="entry name" value="SHKT"/>
    <property type="match status" value="2"/>
</dbReference>
<dbReference type="PANTHER" id="PTHR11474:SF21">
    <property type="entry name" value="SHKT DOMAIN-CONTAINING PROTEIN"/>
    <property type="match status" value="1"/>
</dbReference>
<keyword evidence="4" id="KW-0732">Signal</keyword>
<dbReference type="InterPro" id="IPR002227">
    <property type="entry name" value="Tyrosinase_Cu-bd"/>
</dbReference>
<dbReference type="Pfam" id="PF01549">
    <property type="entry name" value="ShK"/>
    <property type="match status" value="2"/>
</dbReference>
<proteinExistence type="predicted"/>
<evidence type="ECO:0000313" key="6">
    <source>
        <dbReference type="Proteomes" id="UP000887569"/>
    </source>
</evidence>
<feature type="compositionally biased region" description="Polar residues" evidence="3">
    <location>
        <begin position="201"/>
        <end position="215"/>
    </location>
</feature>
<evidence type="ECO:0000313" key="8">
    <source>
        <dbReference type="WBParaSite" id="PgR018_g107_t02"/>
    </source>
</evidence>
<evidence type="ECO:0000259" key="5">
    <source>
        <dbReference type="PROSITE" id="PS51670"/>
    </source>
</evidence>